<reference evidence="1" key="1">
    <citation type="submission" date="2022-06" db="EMBL/GenBank/DDBJ databases">
        <authorList>
            <person name="Legras J.-L."/>
            <person name="Devillers H."/>
            <person name="Grondin C."/>
        </authorList>
    </citation>
    <scope>NUCLEOTIDE SEQUENCE</scope>
    <source>
        <strain evidence="1">CLIB 1444</strain>
    </source>
</reference>
<dbReference type="Proteomes" id="UP001152531">
    <property type="component" value="Unassembled WGS sequence"/>
</dbReference>
<keyword evidence="2" id="KW-1185">Reference proteome</keyword>
<evidence type="ECO:0000313" key="1">
    <source>
        <dbReference type="EMBL" id="CAH6720312.1"/>
    </source>
</evidence>
<dbReference type="EMBL" id="CALSDN010000003">
    <property type="protein sequence ID" value="CAH6720312.1"/>
    <property type="molecule type" value="Genomic_DNA"/>
</dbReference>
<sequence>MFRGVKNTSKNLNLISKRFNSHGHHDPHPPKESEINLFTVLGIGALGGVTYMFYKNHKNGNEPVIKTKLYNELEDENRINARSEGYKKKYQISFIKSVIRDKGGIGQNQYRKMNGEILPVSLIPTHSPNGNQFGAGIKLSELGPRKEKTQYFAPLKQ</sequence>
<name>A0ACA9Y6H9_9ASCO</name>
<accession>A0ACA9Y6H9</accession>
<proteinExistence type="predicted"/>
<evidence type="ECO:0000313" key="2">
    <source>
        <dbReference type="Proteomes" id="UP001152531"/>
    </source>
</evidence>
<protein>
    <submittedName>
        <fullName evidence="1">Uncharacterized protein</fullName>
    </submittedName>
</protein>
<gene>
    <name evidence="1" type="ORF">CLIB1444_03S09120</name>
</gene>
<organism evidence="1 2">
    <name type="scientific">[Candida] jaroonii</name>
    <dbReference type="NCBI Taxonomy" id="467808"/>
    <lineage>
        <taxon>Eukaryota</taxon>
        <taxon>Fungi</taxon>
        <taxon>Dikarya</taxon>
        <taxon>Ascomycota</taxon>
        <taxon>Saccharomycotina</taxon>
        <taxon>Pichiomycetes</taxon>
        <taxon>Debaryomycetaceae</taxon>
        <taxon>Yamadazyma</taxon>
    </lineage>
</organism>
<comment type="caution">
    <text evidence="1">The sequence shown here is derived from an EMBL/GenBank/DDBJ whole genome shotgun (WGS) entry which is preliminary data.</text>
</comment>